<evidence type="ECO:0000313" key="9">
    <source>
        <dbReference type="Proteomes" id="UP000540423"/>
    </source>
</evidence>
<gene>
    <name evidence="8" type="ORF">HNQ79_002481</name>
</gene>
<dbReference type="Proteomes" id="UP000540423">
    <property type="component" value="Unassembled WGS sequence"/>
</dbReference>
<accession>A0A7X0LNZ8</accession>
<dbReference type="GO" id="GO:0004252">
    <property type="term" value="F:serine-type endopeptidase activity"/>
    <property type="evidence" value="ECO:0007669"/>
    <property type="project" value="InterPro"/>
</dbReference>
<keyword evidence="9" id="KW-1185">Reference proteome</keyword>
<dbReference type="SUPFAM" id="SSF49313">
    <property type="entry name" value="Cadherin-like"/>
    <property type="match status" value="3"/>
</dbReference>
<evidence type="ECO:0000256" key="2">
    <source>
        <dbReference type="ARBA" id="ARBA00022670"/>
    </source>
</evidence>
<dbReference type="EMBL" id="JACHEM010000005">
    <property type="protein sequence ID" value="MBB6436018.1"/>
    <property type="molecule type" value="Genomic_DNA"/>
</dbReference>
<dbReference type="InterPro" id="IPR035070">
    <property type="entry name" value="Streptogrisin_prodomain"/>
</dbReference>
<dbReference type="InterPro" id="IPR001316">
    <property type="entry name" value="Pept_S1A_streptogrisin"/>
</dbReference>
<dbReference type="Gene3D" id="2.40.10.10">
    <property type="entry name" value="Trypsin-like serine proteases"/>
    <property type="match status" value="2"/>
</dbReference>
<dbReference type="InterPro" id="IPR043504">
    <property type="entry name" value="Peptidase_S1_PA_chymotrypsin"/>
</dbReference>
<keyword evidence="4" id="KW-0720">Serine protease</keyword>
<dbReference type="InterPro" id="IPR009003">
    <property type="entry name" value="Peptidase_S1_PA"/>
</dbReference>
<comment type="caution">
    <text evidence="8">The sequence shown here is derived from an EMBL/GenBank/DDBJ whole genome shotgun (WGS) entry which is preliminary data.</text>
</comment>
<dbReference type="Gene3D" id="2.60.40.10">
    <property type="entry name" value="Immunoglobulins"/>
    <property type="match status" value="3"/>
</dbReference>
<reference evidence="8 9" key="1">
    <citation type="submission" date="2020-08" db="EMBL/GenBank/DDBJ databases">
        <title>Genomic Encyclopedia of Type Strains, Phase IV (KMG-IV): sequencing the most valuable type-strain genomes for metagenomic binning, comparative biology and taxonomic classification.</title>
        <authorList>
            <person name="Goeker M."/>
        </authorList>
    </citation>
    <scope>NUCLEOTIDE SEQUENCE [LARGE SCALE GENOMIC DNA]</scope>
    <source>
        <strain evidence="8 9">DSM 40141</strain>
    </source>
</reference>
<keyword evidence="7" id="KW-0732">Signal</keyword>
<evidence type="ECO:0000256" key="1">
    <source>
        <dbReference type="ARBA" id="ARBA00007664"/>
    </source>
</evidence>
<evidence type="ECO:0000256" key="5">
    <source>
        <dbReference type="ARBA" id="ARBA00023157"/>
    </source>
</evidence>
<feature type="region of interest" description="Disordered" evidence="6">
    <location>
        <begin position="237"/>
        <end position="262"/>
    </location>
</feature>
<name>A0A7X0LNZ8_9ACTN</name>
<dbReference type="PRINTS" id="PR00861">
    <property type="entry name" value="ALYTICPTASE"/>
</dbReference>
<dbReference type="Pfam" id="PF05345">
    <property type="entry name" value="He_PIG"/>
    <property type="match status" value="3"/>
</dbReference>
<dbReference type="EC" id="3.4.21.-" evidence="8"/>
<organism evidence="8 9">
    <name type="scientific">Streptomyces candidus</name>
    <dbReference type="NCBI Taxonomy" id="67283"/>
    <lineage>
        <taxon>Bacteria</taxon>
        <taxon>Bacillati</taxon>
        <taxon>Actinomycetota</taxon>
        <taxon>Actinomycetes</taxon>
        <taxon>Kitasatosporales</taxon>
        <taxon>Streptomycetaceae</taxon>
        <taxon>Streptomyces</taxon>
    </lineage>
</organism>
<evidence type="ECO:0000256" key="7">
    <source>
        <dbReference type="SAM" id="SignalP"/>
    </source>
</evidence>
<dbReference type="SUPFAM" id="SSF50494">
    <property type="entry name" value="Trypsin-like serine proteases"/>
    <property type="match status" value="1"/>
</dbReference>
<evidence type="ECO:0000256" key="6">
    <source>
        <dbReference type="SAM" id="MobiDB-lite"/>
    </source>
</evidence>
<keyword evidence="3 8" id="KW-0378">Hydrolase</keyword>
<dbReference type="GO" id="GO:0005509">
    <property type="term" value="F:calcium ion binding"/>
    <property type="evidence" value="ECO:0007669"/>
    <property type="project" value="InterPro"/>
</dbReference>
<dbReference type="Gene3D" id="3.30.300.50">
    <property type="match status" value="1"/>
</dbReference>
<dbReference type="InterPro" id="IPR015919">
    <property type="entry name" value="Cadherin-like_sf"/>
</dbReference>
<dbReference type="CDD" id="cd21112">
    <property type="entry name" value="alphaLP-like"/>
    <property type="match status" value="1"/>
</dbReference>
<dbReference type="GO" id="GO:0005975">
    <property type="term" value="P:carbohydrate metabolic process"/>
    <property type="evidence" value="ECO:0007669"/>
    <property type="project" value="UniProtKB-ARBA"/>
</dbReference>
<evidence type="ECO:0000313" key="8">
    <source>
        <dbReference type="EMBL" id="MBB6436018.1"/>
    </source>
</evidence>
<sequence length="666" mass="66303">MRAFPHRAVTAAVAACAALAALGSFPAHARSAADPLPVPRDVQEAMMRDLHLSPEGLRARIDREAGAARAATAVRVRVGDRVAGLWFDAADGRLHAAVSTEADAAAVRAAGAVAHRATHSRRAADEALRALSSGAAAAPGVLSWGPDARTGRIVVEVDRRTANRATSEFLSGLAAYGDLVRVTESADVPRQQGGEVRGGEKWVPGSESPCSTGFSVTRTSGGAKAFLTAGHCTNDLNQPAYGRDGTRVGTSNKNGAGSVNAREGDMGIVDVDQSGWELSGVVSGWGKGDIPVTGSAEAVVGASVCRSGQTTGLHCGEVTKVNQSVDYGNVVIDGLSYSSACSAGGDSGGSYVTGTGGKAVGLHSGGGSATCSGGTGEKYTIFQPVNEALTKFGAGLVTSTPQPGNVTVAAVSDRSTVVGTATEIRNSAEGGTAPYTWSATGLPAGTAIAAATGTVTGGPTAVGTSNVTVTATDSAGRKGSTSFTWTVTATHAELTLAAPASQHGTVGKGTGLILRADGGSTPYTYSATGLPAGLSLAPATGVVSGTPATAGTSQVTAKVTDSAGRTATASFSWTIAPASGTTPVLAHPGNQNVYVGRPVRLPLTVTGGTAPYSFTAANLPPGLTIATGTGVVSGTPTTWGSRNAVLTVTDAAGRSSRVTVTFTVWS</sequence>
<dbReference type="RefSeq" id="WP_185029913.1">
    <property type="nucleotide sequence ID" value="NZ_BNBN01000005.1"/>
</dbReference>
<dbReference type="AlphaFoldDB" id="A0A7X0LNZ8"/>
<feature type="chain" id="PRO_5030735817" evidence="7">
    <location>
        <begin position="30"/>
        <end position="666"/>
    </location>
</feature>
<proteinExistence type="inferred from homology"/>
<dbReference type="GO" id="GO:0006508">
    <property type="term" value="P:proteolysis"/>
    <property type="evidence" value="ECO:0007669"/>
    <property type="project" value="UniProtKB-KW"/>
</dbReference>
<dbReference type="InterPro" id="IPR013783">
    <property type="entry name" value="Ig-like_fold"/>
</dbReference>
<comment type="similarity">
    <text evidence="1">Belongs to the peptidase S1 family.</text>
</comment>
<feature type="compositionally biased region" description="Polar residues" evidence="6">
    <location>
        <begin position="248"/>
        <end position="257"/>
    </location>
</feature>
<evidence type="ECO:0000256" key="4">
    <source>
        <dbReference type="ARBA" id="ARBA00022825"/>
    </source>
</evidence>
<keyword evidence="5" id="KW-1015">Disulfide bond</keyword>
<protein>
    <submittedName>
        <fullName evidence="8">Streptogrisin C</fullName>
        <ecNumber evidence="8">3.4.21.-</ecNumber>
    </submittedName>
</protein>
<feature type="region of interest" description="Disordered" evidence="6">
    <location>
        <begin position="188"/>
        <end position="208"/>
    </location>
</feature>
<evidence type="ECO:0000256" key="3">
    <source>
        <dbReference type="ARBA" id="ARBA00022801"/>
    </source>
</evidence>
<keyword evidence="2" id="KW-0645">Protease</keyword>
<feature type="signal peptide" evidence="7">
    <location>
        <begin position="1"/>
        <end position="29"/>
    </location>
</feature>
<dbReference type="GO" id="GO:0016020">
    <property type="term" value="C:membrane"/>
    <property type="evidence" value="ECO:0007669"/>
    <property type="project" value="InterPro"/>
</dbReference>